<evidence type="ECO:0000313" key="1">
    <source>
        <dbReference type="EMBL" id="BCG26984.1"/>
    </source>
</evidence>
<evidence type="ECO:0000313" key="2">
    <source>
        <dbReference type="EMBL" id="GJN50280.1"/>
    </source>
</evidence>
<keyword evidence="4" id="KW-1185">Reference proteome</keyword>
<gene>
    <name evidence="1" type="ORF">TUM18999_51750</name>
    <name evidence="2" type="ORF">TUM20286_00320</name>
</gene>
<evidence type="ECO:0000313" key="3">
    <source>
        <dbReference type="Proteomes" id="UP000509383"/>
    </source>
</evidence>
<proteinExistence type="predicted"/>
<evidence type="ECO:0000313" key="4">
    <source>
        <dbReference type="Proteomes" id="UP001054892"/>
    </source>
</evidence>
<evidence type="ECO:0008006" key="5">
    <source>
        <dbReference type="Google" id="ProtNLM"/>
    </source>
</evidence>
<organism evidence="1 3">
    <name type="scientific">Pseudomonas tohonis</name>
    <dbReference type="NCBI Taxonomy" id="2725477"/>
    <lineage>
        <taxon>Bacteria</taxon>
        <taxon>Pseudomonadati</taxon>
        <taxon>Pseudomonadota</taxon>
        <taxon>Gammaproteobacteria</taxon>
        <taxon>Pseudomonadales</taxon>
        <taxon>Pseudomonadaceae</taxon>
        <taxon>Pseudomonas</taxon>
    </lineage>
</organism>
<name>A0A6J4ED75_9PSED</name>
<reference evidence="1 3" key="1">
    <citation type="submission" date="2020-05" db="EMBL/GenBank/DDBJ databases">
        <title>Characterization of novel class B3 metallo-beta-lactamase from novel Pseudomonas species.</title>
        <authorList>
            <person name="Yamada K."/>
            <person name="Aoki K."/>
            <person name="Ishii Y."/>
        </authorList>
    </citation>
    <scope>NUCLEOTIDE SEQUENCE [LARGE SCALE GENOMIC DNA]</scope>
    <source>
        <strain evidence="1 3">TUM18999</strain>
        <strain evidence="2 4">TUM20286</strain>
    </source>
</reference>
<dbReference type="Proteomes" id="UP001054892">
    <property type="component" value="Unassembled WGS sequence"/>
</dbReference>
<dbReference type="KEGG" id="ptw:TUM18999_51750"/>
<dbReference type="Proteomes" id="UP000509383">
    <property type="component" value="Chromosome"/>
</dbReference>
<dbReference type="AlphaFoldDB" id="A0A6J4ED75"/>
<sequence>MSLDISYSDKKLRNICEKESVAKRHFPLAVVRTLHRRIDDICAADDLFDLPVTLDFLSRIPPGSFSIALSEGYSALFCAVDQKMPTDVHGNVNWQMVRRIKLVEISRDA</sequence>
<dbReference type="EMBL" id="BQKM01000001">
    <property type="protein sequence ID" value="GJN50280.1"/>
    <property type="molecule type" value="Genomic_DNA"/>
</dbReference>
<accession>A0A6J4ED75</accession>
<protein>
    <recommendedName>
        <fullName evidence="5">Killer suppression protein HigA</fullName>
    </recommendedName>
</protein>
<dbReference type="EMBL" id="AP023189">
    <property type="protein sequence ID" value="BCG26984.1"/>
    <property type="molecule type" value="Genomic_DNA"/>
</dbReference>